<comment type="caution">
    <text evidence="1">The sequence shown here is derived from an EMBL/GenBank/DDBJ whole genome shotgun (WGS) entry which is preliminary data.</text>
</comment>
<reference evidence="1" key="2">
    <citation type="journal article" date="2023" name="Science">
        <title>Genomic signatures of disease resistance in endangered staghorn corals.</title>
        <authorList>
            <person name="Vollmer S.V."/>
            <person name="Selwyn J.D."/>
            <person name="Despard B.A."/>
            <person name="Roesel C.L."/>
        </authorList>
    </citation>
    <scope>NUCLEOTIDE SEQUENCE</scope>
    <source>
        <strain evidence="1">K2</strain>
    </source>
</reference>
<accession>A0AAD9QSQ4</accession>
<protein>
    <recommendedName>
        <fullName evidence="3">Reverse transcriptase zinc-binding domain-containing protein</fullName>
    </recommendedName>
</protein>
<keyword evidence="2" id="KW-1185">Reference proteome</keyword>
<feature type="non-terminal residue" evidence="1">
    <location>
        <position position="361"/>
    </location>
</feature>
<sequence length="361" mass="41468">MAFGSDSSLLHPGSCDAAAVPDAAPAPAVEDISMMHAPQCKTKALKRIQPSQKECTSKCWNQIVGGIKHQVISKLLKQDQTGKEQEKNRENNGVLITKSLGIPHLIYSKSMLVTPSEVVSSVTTSLFDFIWCKKPDKIKRQVMYQDYVDGGLRVPNMEVMAKSLKLAWISRFLSTDALSRKENWKAIPYHFFREYGGLNFLLRCNRPFFLKDWFDLGIRKRKISILSRIPTNIQNKMILVSKKELHLFGVSNNSNCTYCGQPDSISHTFIGCHHSKTFFQNVLQHFNVENATSFTLSDKELLFGKPFNTIDQLQRSPLLKKLNYCMLLAKYYLYNQKLNQIEPELNEFKNRLNFQYRVEKL</sequence>
<organism evidence="1 2">
    <name type="scientific">Acropora cervicornis</name>
    <name type="common">Staghorn coral</name>
    <dbReference type="NCBI Taxonomy" id="6130"/>
    <lineage>
        <taxon>Eukaryota</taxon>
        <taxon>Metazoa</taxon>
        <taxon>Cnidaria</taxon>
        <taxon>Anthozoa</taxon>
        <taxon>Hexacorallia</taxon>
        <taxon>Scleractinia</taxon>
        <taxon>Astrocoeniina</taxon>
        <taxon>Acroporidae</taxon>
        <taxon>Acropora</taxon>
    </lineage>
</organism>
<dbReference type="Proteomes" id="UP001249851">
    <property type="component" value="Unassembled WGS sequence"/>
</dbReference>
<proteinExistence type="predicted"/>
<name>A0AAD9QSQ4_ACRCE</name>
<evidence type="ECO:0000313" key="2">
    <source>
        <dbReference type="Proteomes" id="UP001249851"/>
    </source>
</evidence>
<reference evidence="1" key="1">
    <citation type="journal article" date="2023" name="G3 (Bethesda)">
        <title>Whole genome assembly and annotation of the endangered Caribbean coral Acropora cervicornis.</title>
        <authorList>
            <person name="Selwyn J.D."/>
            <person name="Vollmer S.V."/>
        </authorList>
    </citation>
    <scope>NUCLEOTIDE SEQUENCE</scope>
    <source>
        <strain evidence="1">K2</strain>
    </source>
</reference>
<evidence type="ECO:0008006" key="3">
    <source>
        <dbReference type="Google" id="ProtNLM"/>
    </source>
</evidence>
<evidence type="ECO:0000313" key="1">
    <source>
        <dbReference type="EMBL" id="KAK2566685.1"/>
    </source>
</evidence>
<dbReference type="AlphaFoldDB" id="A0AAD9QSQ4"/>
<dbReference type="EMBL" id="JARQWQ010000016">
    <property type="protein sequence ID" value="KAK2566685.1"/>
    <property type="molecule type" value="Genomic_DNA"/>
</dbReference>
<gene>
    <name evidence="1" type="ORF">P5673_009355</name>
</gene>